<dbReference type="OrthoDB" id="1654884at2759"/>
<evidence type="ECO:0008006" key="6">
    <source>
        <dbReference type="Google" id="ProtNLM"/>
    </source>
</evidence>
<dbReference type="Pfam" id="PF00411">
    <property type="entry name" value="Ribosomal_S11"/>
    <property type="match status" value="1"/>
</dbReference>
<dbReference type="AlphaFoldDB" id="A0A067L1N0"/>
<evidence type="ECO:0000313" key="4">
    <source>
        <dbReference type="EMBL" id="KDP42317.1"/>
    </source>
</evidence>
<dbReference type="GO" id="GO:0006412">
    <property type="term" value="P:translation"/>
    <property type="evidence" value="ECO:0007669"/>
    <property type="project" value="InterPro"/>
</dbReference>
<dbReference type="Gene3D" id="3.30.420.80">
    <property type="entry name" value="Ribosomal protein S11"/>
    <property type="match status" value="1"/>
</dbReference>
<proteinExistence type="inferred from homology"/>
<evidence type="ECO:0000313" key="5">
    <source>
        <dbReference type="Proteomes" id="UP000027138"/>
    </source>
</evidence>
<dbReference type="EMBL" id="KK914308">
    <property type="protein sequence ID" value="KDP42317.1"/>
    <property type="molecule type" value="Genomic_DNA"/>
</dbReference>
<keyword evidence="5" id="KW-1185">Reference proteome</keyword>
<dbReference type="SUPFAM" id="SSF53137">
    <property type="entry name" value="Translational machinery components"/>
    <property type="match status" value="1"/>
</dbReference>
<accession>A0A067L1N0</accession>
<organism evidence="4 5">
    <name type="scientific">Jatropha curcas</name>
    <name type="common">Barbados nut</name>
    <dbReference type="NCBI Taxonomy" id="180498"/>
    <lineage>
        <taxon>Eukaryota</taxon>
        <taxon>Viridiplantae</taxon>
        <taxon>Streptophyta</taxon>
        <taxon>Embryophyta</taxon>
        <taxon>Tracheophyta</taxon>
        <taxon>Spermatophyta</taxon>
        <taxon>Magnoliopsida</taxon>
        <taxon>eudicotyledons</taxon>
        <taxon>Gunneridae</taxon>
        <taxon>Pentapetalae</taxon>
        <taxon>rosids</taxon>
        <taxon>fabids</taxon>
        <taxon>Malpighiales</taxon>
        <taxon>Euphorbiaceae</taxon>
        <taxon>Crotonoideae</taxon>
        <taxon>Jatropheae</taxon>
        <taxon>Jatropha</taxon>
    </lineage>
</organism>
<evidence type="ECO:0000256" key="2">
    <source>
        <dbReference type="ARBA" id="ARBA00022980"/>
    </source>
</evidence>
<dbReference type="KEGG" id="jcu:105629857"/>
<name>A0A067L1N0_JATCU</name>
<dbReference type="GO" id="GO:0005840">
    <property type="term" value="C:ribosome"/>
    <property type="evidence" value="ECO:0007669"/>
    <property type="project" value="UniProtKB-KW"/>
</dbReference>
<dbReference type="PANTHER" id="PTHR11759">
    <property type="entry name" value="40S RIBOSOMAL PROTEIN S14/30S RIBOSOMAL PROTEIN S11"/>
    <property type="match status" value="1"/>
</dbReference>
<dbReference type="HAMAP" id="MF_01310">
    <property type="entry name" value="Ribosomal_uS11"/>
    <property type="match status" value="1"/>
</dbReference>
<dbReference type="InterPro" id="IPR001971">
    <property type="entry name" value="Ribosomal_uS11"/>
</dbReference>
<dbReference type="STRING" id="180498.A0A067L1N0"/>
<evidence type="ECO:0000256" key="3">
    <source>
        <dbReference type="ARBA" id="ARBA00023274"/>
    </source>
</evidence>
<evidence type="ECO:0000256" key="1">
    <source>
        <dbReference type="ARBA" id="ARBA00006194"/>
    </source>
</evidence>
<keyword evidence="3" id="KW-0687">Ribonucleoprotein</keyword>
<comment type="similarity">
    <text evidence="1">Belongs to the universal ribosomal protein uS11 family.</text>
</comment>
<protein>
    <recommendedName>
        <fullName evidence="6">Ribosomal protein S11</fullName>
    </recommendedName>
</protein>
<sequence>MWSLSSLRRLSSSSSSLLANHGGLKFITYMPSRYAAFTPGWLGNNNGITRPDNVAREGSENNRFESSGNFRTNRFLFGEKENVPNPSSRIRSFLPTSMQKDFGTQNTVPMDIVKGVLYEDNSQPSRYTVEQNADIVHIKLKRNNSFVTLTDSKGNTKMWASSGHKEVAGGGKVGRYDAEATAEYVGRQAKHMGLKSVVVKVNGFTFFKKKRQAIMSFREGFTNSRSDQNPIVYIEDTTRRPHNGCRLPKRRRT</sequence>
<dbReference type="Proteomes" id="UP000027138">
    <property type="component" value="Unassembled WGS sequence"/>
</dbReference>
<dbReference type="GO" id="GO:0003735">
    <property type="term" value="F:structural constituent of ribosome"/>
    <property type="evidence" value="ECO:0007669"/>
    <property type="project" value="InterPro"/>
</dbReference>
<dbReference type="InterPro" id="IPR036967">
    <property type="entry name" value="Ribosomal_uS11_sf"/>
</dbReference>
<dbReference type="GO" id="GO:1990904">
    <property type="term" value="C:ribonucleoprotein complex"/>
    <property type="evidence" value="ECO:0007669"/>
    <property type="project" value="UniProtKB-KW"/>
</dbReference>
<keyword evidence="2" id="KW-0689">Ribosomal protein</keyword>
<reference evidence="4 5" key="1">
    <citation type="journal article" date="2014" name="PLoS ONE">
        <title>Global Analysis of Gene Expression Profiles in Physic Nut (Jatropha curcas L.) Seedlings Exposed to Salt Stress.</title>
        <authorList>
            <person name="Zhang L."/>
            <person name="Zhang C."/>
            <person name="Wu P."/>
            <person name="Chen Y."/>
            <person name="Li M."/>
            <person name="Jiang H."/>
            <person name="Wu G."/>
        </authorList>
    </citation>
    <scope>NUCLEOTIDE SEQUENCE [LARGE SCALE GENOMIC DNA]</scope>
    <source>
        <strain evidence="5">cv. GZQX0401</strain>
        <tissue evidence="4">Young leaves</tissue>
    </source>
</reference>
<gene>
    <name evidence="4" type="ORF">JCGZ_01641</name>
</gene>